<sequence>MENLGGGREDTERD</sequence>
<evidence type="ECO:0000313" key="2">
    <source>
        <dbReference type="Proteomes" id="UP000747542"/>
    </source>
</evidence>
<comment type="caution">
    <text evidence="1">The sequence shown here is derived from an EMBL/GenBank/DDBJ whole genome shotgun (WGS) entry which is preliminary data.</text>
</comment>
<evidence type="ECO:0000313" key="1">
    <source>
        <dbReference type="EMBL" id="KAG7166142.1"/>
    </source>
</evidence>
<accession>A0A8J5JWY1</accession>
<dbReference type="Proteomes" id="UP000747542">
    <property type="component" value="Unassembled WGS sequence"/>
</dbReference>
<name>A0A8J5JWY1_HOMAM</name>
<organism evidence="1 2">
    <name type="scientific">Homarus americanus</name>
    <name type="common">American lobster</name>
    <dbReference type="NCBI Taxonomy" id="6706"/>
    <lineage>
        <taxon>Eukaryota</taxon>
        <taxon>Metazoa</taxon>
        <taxon>Ecdysozoa</taxon>
        <taxon>Arthropoda</taxon>
        <taxon>Crustacea</taxon>
        <taxon>Multicrustacea</taxon>
        <taxon>Malacostraca</taxon>
        <taxon>Eumalacostraca</taxon>
        <taxon>Eucarida</taxon>
        <taxon>Decapoda</taxon>
        <taxon>Pleocyemata</taxon>
        <taxon>Astacidea</taxon>
        <taxon>Nephropoidea</taxon>
        <taxon>Nephropidae</taxon>
        <taxon>Homarus</taxon>
    </lineage>
</organism>
<protein>
    <submittedName>
        <fullName evidence="1">Uncharacterized protein</fullName>
    </submittedName>
</protein>
<keyword evidence="2" id="KW-1185">Reference proteome</keyword>
<reference evidence="1" key="1">
    <citation type="journal article" date="2021" name="Sci. Adv.">
        <title>The American lobster genome reveals insights on longevity, neural, and immune adaptations.</title>
        <authorList>
            <person name="Polinski J.M."/>
            <person name="Zimin A.V."/>
            <person name="Clark K.F."/>
            <person name="Kohn A.B."/>
            <person name="Sadowski N."/>
            <person name="Timp W."/>
            <person name="Ptitsyn A."/>
            <person name="Khanna P."/>
            <person name="Romanova D.Y."/>
            <person name="Williams P."/>
            <person name="Greenwood S.J."/>
            <person name="Moroz L.L."/>
            <person name="Walt D.R."/>
            <person name="Bodnar A.G."/>
        </authorList>
    </citation>
    <scope>NUCLEOTIDE SEQUENCE</scope>
    <source>
        <strain evidence="1">GMGI-L3</strain>
    </source>
</reference>
<proteinExistence type="predicted"/>
<dbReference type="EMBL" id="JAHLQT010022636">
    <property type="protein sequence ID" value="KAG7166142.1"/>
    <property type="molecule type" value="Genomic_DNA"/>
</dbReference>
<gene>
    <name evidence="1" type="ORF">Hamer_G010955</name>
</gene>